<evidence type="ECO:0000313" key="4">
    <source>
        <dbReference type="Proteomes" id="UP000007799"/>
    </source>
</evidence>
<keyword evidence="2" id="KW-1133">Transmembrane helix</keyword>
<keyword evidence="2" id="KW-0472">Membrane</keyword>
<sequence length="258" mass="27756">MMSHSSSSKASTSDTYGNVSLLGAFQRLRKNTFVNPHWAVRASHLGWQGVLDAERDVHSTQSLIGALIATMAFVGITTPADPILENPGFWAAQGAVMCFGISFITSIGAAFASANMFYALKFVPPCKKAVEYYLRTNKQLAFLLPNVMLILSIGALLVGIPLSMHASGMPFRTVTLPVLIFGAVVAVTVAFGVTFSVMCADATCELYNEDQRKQQQKQQNAVEDAPRSHSPKQQEETATVTTSLTGFGELVVEDSLAS</sequence>
<evidence type="ECO:0000313" key="3">
    <source>
        <dbReference type="EMBL" id="EGD73684.1"/>
    </source>
</evidence>
<dbReference type="GeneID" id="16074543"/>
<dbReference type="AlphaFoldDB" id="F2UAA9"/>
<evidence type="ECO:0008006" key="5">
    <source>
        <dbReference type="Google" id="ProtNLM"/>
    </source>
</evidence>
<evidence type="ECO:0000256" key="2">
    <source>
        <dbReference type="SAM" id="Phobius"/>
    </source>
</evidence>
<dbReference type="KEGG" id="sre:PTSG_05392"/>
<feature type="compositionally biased region" description="Basic and acidic residues" evidence="1">
    <location>
        <begin position="224"/>
        <end position="235"/>
    </location>
</feature>
<evidence type="ECO:0000256" key="1">
    <source>
        <dbReference type="SAM" id="MobiDB-lite"/>
    </source>
</evidence>
<reference evidence="3" key="1">
    <citation type="submission" date="2009-08" db="EMBL/GenBank/DDBJ databases">
        <title>Annotation of Salpingoeca rosetta.</title>
        <authorList>
            <consortium name="The Broad Institute Genome Sequencing Platform"/>
            <person name="Russ C."/>
            <person name="Cuomo C."/>
            <person name="Burger G."/>
            <person name="Gray M.W."/>
            <person name="Holland P.W.H."/>
            <person name="King N."/>
            <person name="Lang F.B.F."/>
            <person name="Roger A.J."/>
            <person name="Ruiz-Trillo I."/>
            <person name="Young S.K."/>
            <person name="Zeng Q."/>
            <person name="Gargeya S."/>
            <person name="Alvarado L."/>
            <person name="Berlin A."/>
            <person name="Chapman S.B."/>
            <person name="Chen Z."/>
            <person name="Freedman E."/>
            <person name="Gellesch M."/>
            <person name="Goldberg J."/>
            <person name="Griggs A."/>
            <person name="Gujja S."/>
            <person name="Heilman E."/>
            <person name="Heiman D."/>
            <person name="Howarth C."/>
            <person name="Mehta T."/>
            <person name="Neiman D."/>
            <person name="Pearson M."/>
            <person name="Roberts A."/>
            <person name="Saif S."/>
            <person name="Shea T."/>
            <person name="Shenoy N."/>
            <person name="Sisk P."/>
            <person name="Stolte C."/>
            <person name="Sykes S."/>
            <person name="White J."/>
            <person name="Yandava C."/>
            <person name="Haas B."/>
            <person name="Nusbaum C."/>
            <person name="Birren B."/>
        </authorList>
    </citation>
    <scope>NUCLEOTIDE SEQUENCE [LARGE SCALE GENOMIC DNA]</scope>
    <source>
        <strain evidence="3">ATCC 50818</strain>
    </source>
</reference>
<protein>
    <recommendedName>
        <fullName evidence="5">Transmembrane protein</fullName>
    </recommendedName>
</protein>
<feature type="transmembrane region" description="Helical" evidence="2">
    <location>
        <begin position="140"/>
        <end position="162"/>
    </location>
</feature>
<name>F2UAA9_SALR5</name>
<keyword evidence="2" id="KW-0812">Transmembrane</keyword>
<feature type="transmembrane region" description="Helical" evidence="2">
    <location>
        <begin position="63"/>
        <end position="84"/>
    </location>
</feature>
<organism evidence="4">
    <name type="scientific">Salpingoeca rosetta (strain ATCC 50818 / BSB-021)</name>
    <dbReference type="NCBI Taxonomy" id="946362"/>
    <lineage>
        <taxon>Eukaryota</taxon>
        <taxon>Choanoflagellata</taxon>
        <taxon>Craspedida</taxon>
        <taxon>Salpingoecidae</taxon>
        <taxon>Salpingoeca</taxon>
    </lineage>
</organism>
<gene>
    <name evidence="3" type="ORF">PTSG_05392</name>
</gene>
<accession>F2UAA9</accession>
<proteinExistence type="predicted"/>
<keyword evidence="4" id="KW-1185">Reference proteome</keyword>
<dbReference type="InParanoid" id="F2UAA9"/>
<dbReference type="EMBL" id="GL832966">
    <property type="protein sequence ID" value="EGD73684.1"/>
    <property type="molecule type" value="Genomic_DNA"/>
</dbReference>
<feature type="transmembrane region" description="Helical" evidence="2">
    <location>
        <begin position="174"/>
        <end position="198"/>
    </location>
</feature>
<feature type="transmembrane region" description="Helical" evidence="2">
    <location>
        <begin position="96"/>
        <end position="120"/>
    </location>
</feature>
<feature type="region of interest" description="Disordered" evidence="1">
    <location>
        <begin position="215"/>
        <end position="242"/>
    </location>
</feature>
<dbReference type="Proteomes" id="UP000007799">
    <property type="component" value="Unassembled WGS sequence"/>
</dbReference>
<dbReference type="RefSeq" id="XP_004993965.1">
    <property type="nucleotide sequence ID" value="XM_004993908.1"/>
</dbReference>